<evidence type="ECO:0000256" key="2">
    <source>
        <dbReference type="ARBA" id="ARBA00012513"/>
    </source>
</evidence>
<evidence type="ECO:0000313" key="15">
    <source>
        <dbReference type="EMBL" id="EGZ26673.1"/>
    </source>
</evidence>
<gene>
    <name evidence="15" type="ORF">PHYSODRAFT_292952</name>
</gene>
<name>G4YLQ3_PHYSP</name>
<dbReference type="InterPro" id="IPR044107">
    <property type="entry name" value="PIKKc_ATM"/>
</dbReference>
<dbReference type="OMA" id="QNENRAH"/>
<evidence type="ECO:0000256" key="10">
    <source>
        <dbReference type="ARBA" id="ARBA00047899"/>
    </source>
</evidence>
<dbReference type="Proteomes" id="UP000002640">
    <property type="component" value="Unassembled WGS sequence"/>
</dbReference>
<feature type="domain" description="PI3K/PI4K catalytic" evidence="12">
    <location>
        <begin position="3134"/>
        <end position="3444"/>
    </location>
</feature>
<dbReference type="Pfam" id="PF02260">
    <property type="entry name" value="FATC"/>
    <property type="match status" value="1"/>
</dbReference>
<evidence type="ECO:0000313" key="16">
    <source>
        <dbReference type="Proteomes" id="UP000002640"/>
    </source>
</evidence>
<dbReference type="PROSITE" id="PS50290">
    <property type="entry name" value="PI3_4_KINASE_3"/>
    <property type="match status" value="1"/>
</dbReference>
<feature type="region of interest" description="Disordered" evidence="11">
    <location>
        <begin position="2287"/>
        <end position="2308"/>
    </location>
</feature>
<evidence type="ECO:0000256" key="7">
    <source>
        <dbReference type="ARBA" id="ARBA00022777"/>
    </source>
</evidence>
<feature type="compositionally biased region" description="Basic and acidic residues" evidence="11">
    <location>
        <begin position="3421"/>
        <end position="3431"/>
    </location>
</feature>
<keyword evidence="16" id="KW-1185">Reference proteome</keyword>
<feature type="region of interest" description="Disordered" evidence="11">
    <location>
        <begin position="1918"/>
        <end position="1939"/>
    </location>
</feature>
<dbReference type="InterPro" id="IPR000403">
    <property type="entry name" value="PI3/4_kinase_cat_dom"/>
</dbReference>
<dbReference type="InterPro" id="IPR014009">
    <property type="entry name" value="PIK_FAT"/>
</dbReference>
<dbReference type="GeneID" id="20640923"/>
<dbReference type="Gene3D" id="1.10.1070.11">
    <property type="entry name" value="Phosphatidylinositol 3-/4-kinase, catalytic domain"/>
    <property type="match status" value="1"/>
</dbReference>
<feature type="region of interest" description="Disordered" evidence="11">
    <location>
        <begin position="3418"/>
        <end position="3466"/>
    </location>
</feature>
<evidence type="ECO:0000256" key="3">
    <source>
        <dbReference type="ARBA" id="ARBA00022527"/>
    </source>
</evidence>
<dbReference type="CDD" id="cd05171">
    <property type="entry name" value="PIKKc_ATM"/>
    <property type="match status" value="1"/>
</dbReference>
<comment type="subcellular location">
    <subcellularLocation>
        <location evidence="1">Nucleus</location>
    </subcellularLocation>
</comment>
<dbReference type="SMR" id="G4YLQ3"/>
<evidence type="ECO:0000259" key="12">
    <source>
        <dbReference type="PROSITE" id="PS50290"/>
    </source>
</evidence>
<reference evidence="15 16" key="1">
    <citation type="journal article" date="2006" name="Science">
        <title>Phytophthora genome sequences uncover evolutionary origins and mechanisms of pathogenesis.</title>
        <authorList>
            <person name="Tyler B.M."/>
            <person name="Tripathy S."/>
            <person name="Zhang X."/>
            <person name="Dehal P."/>
            <person name="Jiang R.H."/>
            <person name="Aerts A."/>
            <person name="Arredondo F.D."/>
            <person name="Baxter L."/>
            <person name="Bensasson D."/>
            <person name="Beynon J.L."/>
            <person name="Chapman J."/>
            <person name="Damasceno C.M."/>
            <person name="Dorrance A.E."/>
            <person name="Dou D."/>
            <person name="Dickerman A.W."/>
            <person name="Dubchak I.L."/>
            <person name="Garbelotto M."/>
            <person name="Gijzen M."/>
            <person name="Gordon S.G."/>
            <person name="Govers F."/>
            <person name="Grunwald N.J."/>
            <person name="Huang W."/>
            <person name="Ivors K.L."/>
            <person name="Jones R.W."/>
            <person name="Kamoun S."/>
            <person name="Krampis K."/>
            <person name="Lamour K.H."/>
            <person name="Lee M.K."/>
            <person name="McDonald W.H."/>
            <person name="Medina M."/>
            <person name="Meijer H.J."/>
            <person name="Nordberg E.K."/>
            <person name="Maclean D.J."/>
            <person name="Ospina-Giraldo M.D."/>
            <person name="Morris P.F."/>
            <person name="Phuntumart V."/>
            <person name="Putnam N.H."/>
            <person name="Rash S."/>
            <person name="Rose J.K."/>
            <person name="Sakihama Y."/>
            <person name="Salamov A.A."/>
            <person name="Savidor A."/>
            <person name="Scheuring C.F."/>
            <person name="Smith B.M."/>
            <person name="Sobral B.W."/>
            <person name="Terry A."/>
            <person name="Torto-Alalibo T.A."/>
            <person name="Win J."/>
            <person name="Xu Z."/>
            <person name="Zhang H."/>
            <person name="Grigoriev I.V."/>
            <person name="Rokhsar D.S."/>
            <person name="Boore J.L."/>
        </authorList>
    </citation>
    <scope>NUCLEOTIDE SEQUENCE [LARGE SCALE GENOMIC DNA]</scope>
    <source>
        <strain evidence="15 16">P6497</strain>
    </source>
</reference>
<accession>G4YLQ3</accession>
<comment type="catalytic activity">
    <reaction evidence="10">
        <text>L-threonyl-[protein] + ATP = O-phospho-L-threonyl-[protein] + ADP + H(+)</text>
        <dbReference type="Rhea" id="RHEA:46608"/>
        <dbReference type="Rhea" id="RHEA-COMP:11060"/>
        <dbReference type="Rhea" id="RHEA-COMP:11605"/>
        <dbReference type="ChEBI" id="CHEBI:15378"/>
        <dbReference type="ChEBI" id="CHEBI:30013"/>
        <dbReference type="ChEBI" id="CHEBI:30616"/>
        <dbReference type="ChEBI" id="CHEBI:61977"/>
        <dbReference type="ChEBI" id="CHEBI:456216"/>
        <dbReference type="EC" id="2.7.11.1"/>
    </reaction>
</comment>
<feature type="region of interest" description="Disordered" evidence="11">
    <location>
        <begin position="1064"/>
        <end position="1118"/>
    </location>
</feature>
<keyword evidence="3" id="KW-0723">Serine/threonine-protein kinase</keyword>
<dbReference type="PANTHER" id="PTHR37079">
    <property type="entry name" value="SERINE/THREONINE-PROTEIN KINASE ATM"/>
    <property type="match status" value="1"/>
</dbReference>
<dbReference type="InterPro" id="IPR038980">
    <property type="entry name" value="ATM_plant"/>
</dbReference>
<dbReference type="PANTHER" id="PTHR37079:SF4">
    <property type="entry name" value="SERINE_THREONINE-PROTEIN KINASE ATM"/>
    <property type="match status" value="1"/>
</dbReference>
<dbReference type="InterPro" id="IPR003152">
    <property type="entry name" value="FATC_dom"/>
</dbReference>
<feature type="domain" description="FATC" evidence="14">
    <location>
        <begin position="3488"/>
        <end position="3520"/>
    </location>
</feature>
<feature type="region of interest" description="Disordered" evidence="11">
    <location>
        <begin position="1866"/>
        <end position="1891"/>
    </location>
</feature>
<evidence type="ECO:0000256" key="1">
    <source>
        <dbReference type="ARBA" id="ARBA00004123"/>
    </source>
</evidence>
<dbReference type="InterPro" id="IPR018936">
    <property type="entry name" value="PI3/4_kinase_CS"/>
</dbReference>
<dbReference type="SMART" id="SM00146">
    <property type="entry name" value="PI3Kc"/>
    <property type="match status" value="1"/>
</dbReference>
<dbReference type="EC" id="2.7.11.1" evidence="2"/>
<dbReference type="InterPro" id="IPR036940">
    <property type="entry name" value="PI3/4_kinase_cat_sf"/>
</dbReference>
<dbReference type="Pfam" id="PF00454">
    <property type="entry name" value="PI3_PI4_kinase"/>
    <property type="match status" value="1"/>
</dbReference>
<dbReference type="SUPFAM" id="SSF56112">
    <property type="entry name" value="Protein kinase-like (PK-like)"/>
    <property type="match status" value="1"/>
</dbReference>
<keyword evidence="6" id="KW-0227">DNA damage</keyword>
<dbReference type="EMBL" id="JH159151">
    <property type="protein sequence ID" value="EGZ26673.1"/>
    <property type="molecule type" value="Genomic_DNA"/>
</dbReference>
<keyword evidence="9" id="KW-0539">Nucleus</keyword>
<evidence type="ECO:0000256" key="5">
    <source>
        <dbReference type="ARBA" id="ARBA00022741"/>
    </source>
</evidence>
<keyword evidence="7" id="KW-0418">Kinase</keyword>
<feature type="domain" description="FAT" evidence="13">
    <location>
        <begin position="2328"/>
        <end position="3003"/>
    </location>
</feature>
<proteinExistence type="predicted"/>
<evidence type="ECO:0000256" key="8">
    <source>
        <dbReference type="ARBA" id="ARBA00022840"/>
    </source>
</evidence>
<dbReference type="SMART" id="SM01343">
    <property type="entry name" value="FATC"/>
    <property type="match status" value="1"/>
</dbReference>
<dbReference type="PROSITE" id="PS00916">
    <property type="entry name" value="PI3_4_KINASE_2"/>
    <property type="match status" value="1"/>
</dbReference>
<dbReference type="InterPro" id="IPR011009">
    <property type="entry name" value="Kinase-like_dom_sf"/>
</dbReference>
<feature type="compositionally biased region" description="Low complexity" evidence="11">
    <location>
        <begin position="3432"/>
        <end position="3449"/>
    </location>
</feature>
<dbReference type="GO" id="GO:0004674">
    <property type="term" value="F:protein serine/threonine kinase activity"/>
    <property type="evidence" value="ECO:0007669"/>
    <property type="project" value="UniProtKB-KW"/>
</dbReference>
<evidence type="ECO:0000259" key="13">
    <source>
        <dbReference type="PROSITE" id="PS51189"/>
    </source>
</evidence>
<dbReference type="GO" id="GO:0005524">
    <property type="term" value="F:ATP binding"/>
    <property type="evidence" value="ECO:0007669"/>
    <property type="project" value="UniProtKB-KW"/>
</dbReference>
<organism evidence="15 16">
    <name type="scientific">Phytophthora sojae (strain P6497)</name>
    <name type="common">Soybean stem and root rot agent</name>
    <name type="synonym">Phytophthora megasperma f. sp. glycines</name>
    <dbReference type="NCBI Taxonomy" id="1094619"/>
    <lineage>
        <taxon>Eukaryota</taxon>
        <taxon>Sar</taxon>
        <taxon>Stramenopiles</taxon>
        <taxon>Oomycota</taxon>
        <taxon>Peronosporomycetes</taxon>
        <taxon>Peronosporales</taxon>
        <taxon>Peronosporaceae</taxon>
        <taxon>Phytophthora</taxon>
    </lineage>
</organism>
<feature type="compositionally biased region" description="Low complexity" evidence="11">
    <location>
        <begin position="1097"/>
        <end position="1111"/>
    </location>
</feature>
<dbReference type="PROSITE" id="PS51189">
    <property type="entry name" value="FAT"/>
    <property type="match status" value="1"/>
</dbReference>
<dbReference type="RefSeq" id="XP_009513948.1">
    <property type="nucleotide sequence ID" value="XM_009515653.1"/>
</dbReference>
<keyword evidence="8" id="KW-0067">ATP-binding</keyword>
<dbReference type="PROSITE" id="PS51190">
    <property type="entry name" value="FATC"/>
    <property type="match status" value="1"/>
</dbReference>
<evidence type="ECO:0000256" key="11">
    <source>
        <dbReference type="SAM" id="MobiDB-lite"/>
    </source>
</evidence>
<dbReference type="InterPro" id="IPR003151">
    <property type="entry name" value="PIK-rel_kinase_FAT"/>
</dbReference>
<evidence type="ECO:0000256" key="4">
    <source>
        <dbReference type="ARBA" id="ARBA00022679"/>
    </source>
</evidence>
<keyword evidence="5" id="KW-0547">Nucleotide-binding</keyword>
<evidence type="ECO:0000256" key="9">
    <source>
        <dbReference type="ARBA" id="ARBA00023242"/>
    </source>
</evidence>
<protein>
    <recommendedName>
        <fullName evidence="2">non-specific serine/threonine protein kinase</fullName>
        <ecNumber evidence="2">2.7.11.1</ecNumber>
    </recommendedName>
</protein>
<dbReference type="InParanoid" id="G4YLQ3"/>
<evidence type="ECO:0000259" key="14">
    <source>
        <dbReference type="PROSITE" id="PS51190"/>
    </source>
</evidence>
<dbReference type="KEGG" id="psoj:PHYSODRAFT_292952"/>
<sequence>MAARSERDAEWRKFFALCSELRAVKNTKGVSGAVDKLQSFLNDDRTRQLVHRWRSWGYLLNCLLHVLKEEMRAYLNLGGAGRKRKASARPKMPQLRYWHYLRTELETAHAAADGPMLHLDPNGRDCICQLFAFSAAVIDRRTPIEFDRNFETQVDKEAWLTVEVLVQYRVYCAVLDYKDWENMLEVAMGTISPTLHQDLLGDAATAATRARVIRFLVKNCPFDLTQRDSERHVLEGVVLEIESWFEAAKSETMEKEADSLLLVVASALMETLTDLMKTYFGSMGPYMLKSGVTVLDFIVISNKARKNKLRGAPAEFLMQFLKLYQHNVAAEPEFCYLPPAKLLREMKKLVHVAMGAEEINLLMTHFNSAREQRLGNALGIDDQGIRHLACTADIIFYHDCLVSECMQNSEVLAQDEELFDPVVVGSKRPRSISTVLAWETVIEQFLDSPRTDTQYMTAGRSASPASQRQSSTVSYLSRSFSSQVQRTEAKQTSDSGAWLLLLLSILSRHGDYYVMNRIGDLMMVMQKLADMLVVKEMGKWQALTLQILIQMAALSARHREECGDNFVDHWANVWHNLLRPELPYSRVTEGIGLTRGQAGDAVLTLINCCVSFRLVPLNTIEASSPDLWNLPAFRQPSSDTPPARGDKMRPYARTSMASICTLRSLLRHVQLPAEADIGAAVSQTQDSQIIGEEVFEKEYETVQSRLLRSLFDHIRAQVFRRNTTLAGGLSKSVTKVDWQTEMSTMIYASAIQSFFGTRGSEQLSTKEAIFTPELIRKISATDVEECDSYITGEELNGFGVAFCMLECGLEHLSTPFPLSAGVKPAAFALPIQARVNENVGSGGTCWYDGINSCAAMVDDHFERLATPTGLLYELIPRQDANHLLARDSFWQDHYAQSISTERAVALQTEIVNLFSDLLLEISSRLPSDGYNSVKGLRVLANSLDVGLVLAALYADEEGLWSENAATNEGRLCVLPLLKQYFEIVANYLKPSVIKQAQLSQSMSESVVHILRRLHTIILVSQGRKTLERCRHPSADPIDLRTPPDLRPSIRAIVNTLEESLACFSGGSDTPGVESPTPMPPRPRTGFSSLRGASRWESTLSRSSASQHQSQSTHREWDVMDDGEEDDIARDRPPNPVPQKSIALWCFRVILLLKKDSGLSSVKKYVQAIQFDPDFVLAVAVLLCGVTGADSLEAFVKLIDYAAEEGIRENRTLSATRGGNCRGGIFLAQVLSALLLAGLVHETRKYQHDEQPPAILVECAKRHLETAAAITPKQSLRMTRNAELQCLEVFFRLNSREFKSFEETCVAGLTDSDTSVRFIAARSLQSVYYMYPEGGEGICRHFFKVQGSLLDAPSLLDIADEAPADTEEHRRRARRERVDSRLCMDACLCVLQSLYVSACSSQTALPGVLDACVELASITVSLYGAGTPSLISVWLKAIADFYGYGSVSDLLDDHFCGLWHNFIAASHRPAPQDEDKEDSTGWMKSTPFAPLPHGNALLQQFPLSALLGKEIDANKRRLEFLKKLDMIFPIGVLHNFISGDSAEVKGGRFEFVDQLVSSFSPGSESSDDQPEYAISHFGEQVTTDLFAFSFILLAHPDPALKQLAHNMVEVAEERAQASALSFSHLGHIASKMARFTVWSIIQGNDDELISQSDLWKDALKAMKEKYSEFDWKLVNMADLLSDFYVLLLRTELYDPRAICAVECFKIFVVETRDAVAEKPVLQHLLLSICFQSIKHLAVRNRRAIGRVMSLLVRECCECFMKKSDMFGKYLGFVVQEISDILSKCSTQLQRETTAAPLEATTSRQVYYLSADDQAELEWVIFAVCNDLGSGLGKYALDIDIVPDGISTSLDKLNGLIISSRKIVSSEDSPNAAKLKSHDPPHPTADRHHQAKQQIQMFIQREHSRGTKFYNPLPFGGSLSIGPEKPHCGTSSDRPTGSHADMRLSAVTTSIDTLRDSSPSTRKLYGKLAHTLLYLTSSGTFGSDDRLRETGTANLADALGELGALDASEYELSPAQQEGNLSRLYRQHFHRGALRETKTTFRLAMHENVLTYLSSLFFEGRRSGNVDPSVLEETLKTLKCVLNLDEGVAALARSKDTELKAFLEPFETASPSNWSTTPPRNGVGWDLQPKCTFRQQLDRWTSAEVHGFESWVCSLTSSLARESPDPVLKACSALSAMRVDMAVFLFPYAVESILRKPDDENTEEIDDTKEATATQDLSRAVKAVNQGVRFVLTGTTNDALENHVAASTGKFQATEASSQPPQVVQLVVHTINFLRETEKARFVETNGRTQKKVGAGKGKGSKRSSTGAATGFPNSNDLAYDCMVDVDLLSVARAAVRVNMPYSAMQYVEMWLEKRNGGKITSLSSLDNDDIVTTLREILVEAYSVDSDSDGIYGVNDGRTVKSQLVKYNREGKYAKALPLYDISLQFSNQHDLQRGGTAIIVSNRLVEGMLTSLQSLGYNHLLEGYLQSLQQSGQFSSRSSGFAAAQALEHKYQLAWKRMQWEAVLPTISLPDGKDPATTSFSHQPMLFQGLRAIAHGDFKSLQRVTSKAKEQILQSVQLSLHSFESTKDSYSALGYLQGIHELEELADYIRRSSSVADSPILSTMTPTGLKSYSSLDDVLDVSRQKSLTTMSLLERWQRRHDQIKNDFDKAESLLGLEEVLLQVSKASDEAKVLTKLYLDLASLSRKAGRIAVAYRALSKLEQLDDRGSLGIFDKMQWQIQKAKLLWKQQEARSAIWTGKKLCSDLTAYLDGSSVSGAEAASLQLLHVKVLTITGKWIASQRSESSQVILEEFFQKATEIIRGIASEAVSERAGDASKAHFALAEFMAAMYQQVSTRVTSREWLAGKKVVQARHDELLELQSMKQNMQNENRAHIHALNKEVVYDLNERSKVEASVDQFLMGALCSYGKGLSLSPQPELDMVFRVLSLWLNNQHKADINRVVIEEVIDMVPSYKFVPLSYQIISRISSSTDTGTFQTALRKLVMKMSEQHPHHTLIQLIALKNSGDVEGKGALQFRTNVGDAKAEGAKVYLAELMKTEQRELLESLDCMANAYVQLALFDTSEYHGQKKKIPLSKVTIFDTSSSSGRSGAAPFDAYIRARTRRGGSAVIPAVLTSRIVPQADMDYSGVVRTFSFESHFSITDSGIHRPKIIYCHGSDGQSYKQLVKGQDDTRQDLVIEQVFETMNQFLMEEKATRKRKLRLRTYRVVPLSPIAGVLEWVENTTPWGSYLVSRTSKRLSAHERYHPHEWKHTECRQYLKNAPEKLPAFLEIQANFTPVFHHFFLEKFPDAAVWYHRRLAYVQSAAVTSIVGYILGIGDRHSQNILIHEETGELVHIDFGVVFDQGMALYTPETVPFRLTRDMVDGMGISGVDGVFSRCCEVTLQLLRKKSASVVTILEVFVHDPLYRWTLSPLKALRIQEGGEQDRRKSDARSRGSSRSGSSYGVTGTGSTNEAQPADEMHAEPGSTDAAARALIRVKQKLEGYEDPNGSALSIEGQVKQLLSAAQDPHNLCKLFPGWAPWL</sequence>
<dbReference type="GO" id="GO:0005634">
    <property type="term" value="C:nucleus"/>
    <property type="evidence" value="ECO:0007669"/>
    <property type="project" value="UniProtKB-SubCell"/>
</dbReference>
<feature type="compositionally biased region" description="Basic and acidic residues" evidence="11">
    <location>
        <begin position="1874"/>
        <end position="1886"/>
    </location>
</feature>
<dbReference type="Pfam" id="PF02259">
    <property type="entry name" value="FAT"/>
    <property type="match status" value="1"/>
</dbReference>
<evidence type="ECO:0000256" key="6">
    <source>
        <dbReference type="ARBA" id="ARBA00022763"/>
    </source>
</evidence>
<dbReference type="Gene3D" id="3.30.1010.10">
    <property type="entry name" value="Phosphatidylinositol 3-kinase Catalytic Subunit, Chain A, domain 4"/>
    <property type="match status" value="1"/>
</dbReference>
<keyword evidence="4" id="KW-0808">Transferase</keyword>
<dbReference type="GO" id="GO:0006281">
    <property type="term" value="P:DNA repair"/>
    <property type="evidence" value="ECO:0007669"/>
    <property type="project" value="InterPro"/>
</dbReference>
<dbReference type="STRING" id="1094619.G4YLQ3"/>